<feature type="domain" description="HpcH/HpaI aldolase/citrate lyase" evidence="7">
    <location>
        <begin position="6"/>
        <end position="208"/>
    </location>
</feature>
<proteinExistence type="inferred from homology"/>
<dbReference type="GO" id="GO:0000287">
    <property type="term" value="F:magnesium ion binding"/>
    <property type="evidence" value="ECO:0007669"/>
    <property type="project" value="TreeGrafter"/>
</dbReference>
<organism evidence="8 9">
    <name type="scientific">Aurantiacibacter aquimixticola</name>
    <dbReference type="NCBI Taxonomy" id="1958945"/>
    <lineage>
        <taxon>Bacteria</taxon>
        <taxon>Pseudomonadati</taxon>
        <taxon>Pseudomonadota</taxon>
        <taxon>Alphaproteobacteria</taxon>
        <taxon>Sphingomonadales</taxon>
        <taxon>Erythrobacteraceae</taxon>
        <taxon>Aurantiacibacter</taxon>
    </lineage>
</organism>
<keyword evidence="4 6" id="KW-0460">Magnesium</keyword>
<evidence type="ECO:0000256" key="5">
    <source>
        <dbReference type="PIRSR" id="PIRSR015582-1"/>
    </source>
</evidence>
<protein>
    <submittedName>
        <fullName evidence="8">CoA ester lyase</fullName>
    </submittedName>
</protein>
<dbReference type="InterPro" id="IPR040442">
    <property type="entry name" value="Pyrv_kinase-like_dom_sf"/>
</dbReference>
<reference evidence="8 9" key="1">
    <citation type="journal article" date="2017" name="Int. J. Syst. Evol. Microbiol.">
        <title>Erythrobacter aquimixticola sp. nov., isolated from the junction between the ocean and a freshwater spring.</title>
        <authorList>
            <person name="Park S."/>
            <person name="Jung Y.T."/>
            <person name="Choi S.J."/>
            <person name="Yoon J.H."/>
        </authorList>
    </citation>
    <scope>NUCLEOTIDE SEQUENCE [LARGE SCALE GENOMIC DNA]</scope>
    <source>
        <strain evidence="8 9">JSSK-14</strain>
    </source>
</reference>
<feature type="binding site" evidence="5">
    <location>
        <position position="60"/>
    </location>
    <ligand>
        <name>substrate</name>
    </ligand>
</feature>
<dbReference type="PIRSF" id="PIRSF015582">
    <property type="entry name" value="Cit_lyase_B"/>
    <property type="match status" value="1"/>
</dbReference>
<feature type="binding site" evidence="6">
    <location>
        <position position="142"/>
    </location>
    <ligand>
        <name>Mg(2+)</name>
        <dbReference type="ChEBI" id="CHEBI:18420"/>
    </ligand>
</feature>
<evidence type="ECO:0000256" key="3">
    <source>
        <dbReference type="ARBA" id="ARBA00022723"/>
    </source>
</evidence>
<keyword evidence="9" id="KW-1185">Reference proteome</keyword>
<evidence type="ECO:0000256" key="4">
    <source>
        <dbReference type="ARBA" id="ARBA00022842"/>
    </source>
</evidence>
<dbReference type="InterPro" id="IPR011206">
    <property type="entry name" value="Citrate_lyase_beta/mcl1/mcl2"/>
</dbReference>
<evidence type="ECO:0000313" key="8">
    <source>
        <dbReference type="EMBL" id="RJY10046.1"/>
    </source>
</evidence>
<dbReference type="Gene3D" id="3.20.20.60">
    <property type="entry name" value="Phosphoenolpyruvate-binding domains"/>
    <property type="match status" value="1"/>
</dbReference>
<keyword evidence="3 6" id="KW-0479">Metal-binding</keyword>
<name>A0A419RW87_9SPHN</name>
<evidence type="ECO:0000256" key="2">
    <source>
        <dbReference type="ARBA" id="ARBA00005568"/>
    </source>
</evidence>
<dbReference type="Pfam" id="PF03328">
    <property type="entry name" value="HpcH_HpaI"/>
    <property type="match status" value="1"/>
</dbReference>
<keyword evidence="8" id="KW-0456">Lyase</keyword>
<dbReference type="OrthoDB" id="9800547at2"/>
<dbReference type="AlphaFoldDB" id="A0A419RW87"/>
<dbReference type="GO" id="GO:0006107">
    <property type="term" value="P:oxaloacetate metabolic process"/>
    <property type="evidence" value="ECO:0007669"/>
    <property type="project" value="TreeGrafter"/>
</dbReference>
<evidence type="ECO:0000313" key="9">
    <source>
        <dbReference type="Proteomes" id="UP000285232"/>
    </source>
</evidence>
<evidence type="ECO:0000259" key="7">
    <source>
        <dbReference type="Pfam" id="PF03328"/>
    </source>
</evidence>
<dbReference type="Proteomes" id="UP000285232">
    <property type="component" value="Unassembled WGS sequence"/>
</dbReference>
<sequence length="271" mass="28709">MFAANSLLFVPGSRPDRYAKALAAGAGLTVIDLEDAVAEGDKADARQSALEAVGKGFAMRINGVLTDAGKADLAALAKADRMPRTLLVPMVESADEIAKVHRALGTKCPDLIPLIETPRGLRHALEIASADGVSAVFFGGGDFSAELGVALAWEPLLLARQQLVLACAEAGVPLIDVPFVHLDDEAGLREECERARALGFAGKAAIHPSQVAVIEEVFTPSDDQRNEAVDALQAYEDAGRQAVRHKGRMLEEPLVKHYRAVLARCEGSINA</sequence>
<comment type="caution">
    <text evidence="8">The sequence shown here is derived from an EMBL/GenBank/DDBJ whole genome shotgun (WGS) entry which is preliminary data.</text>
</comment>
<dbReference type="InterPro" id="IPR015813">
    <property type="entry name" value="Pyrv/PenolPyrv_kinase-like_dom"/>
</dbReference>
<dbReference type="PANTHER" id="PTHR32308">
    <property type="entry name" value="LYASE BETA SUBUNIT, PUTATIVE (AFU_ORTHOLOGUE AFUA_4G13030)-RELATED"/>
    <property type="match status" value="1"/>
</dbReference>
<comment type="cofactor">
    <cofactor evidence="1">
        <name>Mg(2+)</name>
        <dbReference type="ChEBI" id="CHEBI:18420"/>
    </cofactor>
</comment>
<evidence type="ECO:0000256" key="1">
    <source>
        <dbReference type="ARBA" id="ARBA00001946"/>
    </source>
</evidence>
<gene>
    <name evidence="8" type="ORF">D6201_12395</name>
</gene>
<accession>A0A419RW87</accession>
<evidence type="ECO:0000256" key="6">
    <source>
        <dbReference type="PIRSR" id="PIRSR015582-2"/>
    </source>
</evidence>
<dbReference type="SUPFAM" id="SSF51621">
    <property type="entry name" value="Phosphoenolpyruvate/pyruvate domain"/>
    <property type="match status" value="1"/>
</dbReference>
<dbReference type="PANTHER" id="PTHR32308:SF0">
    <property type="entry name" value="HPCH_HPAI ALDOLASE_CITRATE LYASE DOMAIN-CONTAINING PROTEIN"/>
    <property type="match status" value="1"/>
</dbReference>
<comment type="similarity">
    <text evidence="2">Belongs to the HpcH/HpaI aldolase family.</text>
</comment>
<dbReference type="EMBL" id="RAHX01000001">
    <property type="protein sequence ID" value="RJY10046.1"/>
    <property type="molecule type" value="Genomic_DNA"/>
</dbReference>
<feature type="binding site" evidence="6">
    <location>
        <position position="116"/>
    </location>
    <ligand>
        <name>Mg(2+)</name>
        <dbReference type="ChEBI" id="CHEBI:18420"/>
    </ligand>
</feature>
<dbReference type="InterPro" id="IPR005000">
    <property type="entry name" value="Aldolase/citrate-lyase_domain"/>
</dbReference>
<feature type="binding site" evidence="5">
    <location>
        <position position="116"/>
    </location>
    <ligand>
        <name>substrate</name>
    </ligand>
</feature>
<dbReference type="GO" id="GO:0016829">
    <property type="term" value="F:lyase activity"/>
    <property type="evidence" value="ECO:0007669"/>
    <property type="project" value="UniProtKB-KW"/>
</dbReference>